<proteinExistence type="predicted"/>
<evidence type="ECO:0000313" key="2">
    <source>
        <dbReference type="EMBL" id="QID17929.1"/>
    </source>
</evidence>
<keyword evidence="3" id="KW-1185">Reference proteome</keyword>
<dbReference type="EMBL" id="CP048836">
    <property type="protein sequence ID" value="QID17929.1"/>
    <property type="molecule type" value="Genomic_DNA"/>
</dbReference>
<dbReference type="RefSeq" id="WP_173765095.1">
    <property type="nucleotide sequence ID" value="NZ_CP048836.1"/>
</dbReference>
<name>A0A6C1B4J5_9RHOO</name>
<dbReference type="Proteomes" id="UP000501991">
    <property type="component" value="Chromosome"/>
</dbReference>
<dbReference type="AlphaFoldDB" id="A0A6C1B4J5"/>
<sequence length="59" mass="6425">MQASDRQLNELARHQLDCPVMFGSISQARDGERAEAPRPAGDDPARSSDMGRVAILSEN</sequence>
<feature type="region of interest" description="Disordered" evidence="1">
    <location>
        <begin position="23"/>
        <end position="59"/>
    </location>
</feature>
<reference evidence="2 3" key="1">
    <citation type="submission" date="2020-02" db="EMBL/GenBank/DDBJ databases">
        <title>Nitrogenibacter mangrovi gen. nov., sp. nov. isolated from mangrove sediment, a denitrifying betaproteobacterium.</title>
        <authorList>
            <person name="Liao H."/>
            <person name="Tian Y."/>
        </authorList>
    </citation>
    <scope>NUCLEOTIDE SEQUENCE [LARGE SCALE GENOMIC DNA]</scope>
    <source>
        <strain evidence="2 3">M9-3-2</strain>
    </source>
</reference>
<organism evidence="2 3">
    <name type="scientific">Nitrogeniibacter mangrovi</name>
    <dbReference type="NCBI Taxonomy" id="2016596"/>
    <lineage>
        <taxon>Bacteria</taxon>
        <taxon>Pseudomonadati</taxon>
        <taxon>Pseudomonadota</taxon>
        <taxon>Betaproteobacteria</taxon>
        <taxon>Rhodocyclales</taxon>
        <taxon>Zoogloeaceae</taxon>
        <taxon>Nitrogeniibacter</taxon>
    </lineage>
</organism>
<dbReference type="KEGG" id="azq:G3580_09925"/>
<evidence type="ECO:0000256" key="1">
    <source>
        <dbReference type="SAM" id="MobiDB-lite"/>
    </source>
</evidence>
<evidence type="ECO:0000313" key="3">
    <source>
        <dbReference type="Proteomes" id="UP000501991"/>
    </source>
</evidence>
<gene>
    <name evidence="2" type="ORF">G3580_09925</name>
</gene>
<accession>A0A6C1B4J5</accession>
<feature type="compositionally biased region" description="Basic and acidic residues" evidence="1">
    <location>
        <begin position="29"/>
        <end position="46"/>
    </location>
</feature>
<protein>
    <submittedName>
        <fullName evidence="2">Uncharacterized protein</fullName>
    </submittedName>
</protein>